<dbReference type="PANTHER" id="PTHR12905:SF0">
    <property type="entry name" value="CALCINEURIN-LIKE PHOSPHOESTERASE DOMAIN-CONTAINING PROTEIN"/>
    <property type="match status" value="1"/>
</dbReference>
<evidence type="ECO:0000313" key="3">
    <source>
        <dbReference type="Proteomes" id="UP000242592"/>
    </source>
</evidence>
<dbReference type="InterPro" id="IPR051693">
    <property type="entry name" value="UPF0046_metallophosphoest"/>
</dbReference>
<evidence type="ECO:0000259" key="1">
    <source>
        <dbReference type="Pfam" id="PF00149"/>
    </source>
</evidence>
<dbReference type="OrthoDB" id="9800565at2"/>
<dbReference type="EMBL" id="FQXN01000001">
    <property type="protein sequence ID" value="SHH21552.1"/>
    <property type="molecule type" value="Genomic_DNA"/>
</dbReference>
<dbReference type="Pfam" id="PF00149">
    <property type="entry name" value="Metallophos"/>
    <property type="match status" value="1"/>
</dbReference>
<dbReference type="GO" id="GO:0016787">
    <property type="term" value="F:hydrolase activity"/>
    <property type="evidence" value="ECO:0007669"/>
    <property type="project" value="InterPro"/>
</dbReference>
<gene>
    <name evidence="2" type="ORF">SAMN02745199_0347</name>
</gene>
<dbReference type="InterPro" id="IPR029052">
    <property type="entry name" value="Metallo-depent_PP-like"/>
</dbReference>
<dbReference type="Gene3D" id="3.60.21.10">
    <property type="match status" value="1"/>
</dbReference>
<dbReference type="InterPro" id="IPR004843">
    <property type="entry name" value="Calcineurin-like_PHP"/>
</dbReference>
<reference evidence="3" key="1">
    <citation type="submission" date="2016-11" db="EMBL/GenBank/DDBJ databases">
        <authorList>
            <person name="Varghese N."/>
            <person name="Submissions S."/>
        </authorList>
    </citation>
    <scope>NUCLEOTIDE SEQUENCE [LARGE SCALE GENOMIC DNA]</scope>
    <source>
        <strain evidence="3">DSM 15807</strain>
    </source>
</reference>
<dbReference type="RefSeq" id="WP_073071467.1">
    <property type="nucleotide sequence ID" value="NZ_FQXN01000001.1"/>
</dbReference>
<organism evidence="2 3">
    <name type="scientific">Thermosipho atlanticus DSM 15807</name>
    <dbReference type="NCBI Taxonomy" id="1123380"/>
    <lineage>
        <taxon>Bacteria</taxon>
        <taxon>Thermotogati</taxon>
        <taxon>Thermotogota</taxon>
        <taxon>Thermotogae</taxon>
        <taxon>Thermotogales</taxon>
        <taxon>Fervidobacteriaceae</taxon>
        <taxon>Thermosipho</taxon>
    </lineage>
</organism>
<keyword evidence="3" id="KW-1185">Reference proteome</keyword>
<dbReference type="PANTHER" id="PTHR12905">
    <property type="entry name" value="METALLOPHOSPHOESTERASE"/>
    <property type="match status" value="1"/>
</dbReference>
<evidence type="ECO:0000313" key="2">
    <source>
        <dbReference type="EMBL" id="SHH21552.1"/>
    </source>
</evidence>
<dbReference type="AlphaFoldDB" id="A0A1M5R5D9"/>
<name>A0A1M5R5D9_9BACT</name>
<feature type="domain" description="Calcineurin-like phosphoesterase" evidence="1">
    <location>
        <begin position="1"/>
        <end position="175"/>
    </location>
</feature>
<sequence length="214" mass="24584">MNILLTADIHGSYIAVEKLRMIGKCFDLTIVCGDITPKIVEYGEDLRKVQKEWFENVFLPLMDEIDGYFILGNDDLFDYKSERMLSGNMKLKGLNILAYDKVPPTSFGTYREVSDEVIWADLRDVNVEKPFVFITHAPPHGILDSARGRNFGSVSLKNFVFWKKPILHCFGHIHESFGDIQNEHTVFVNAAFEEEQRFYVVSINGNSHVKVFEL</sequence>
<proteinExistence type="predicted"/>
<accession>A0A1M5R5D9</accession>
<dbReference type="SUPFAM" id="SSF56300">
    <property type="entry name" value="Metallo-dependent phosphatases"/>
    <property type="match status" value="1"/>
</dbReference>
<dbReference type="Proteomes" id="UP000242592">
    <property type="component" value="Unassembled WGS sequence"/>
</dbReference>
<protein>
    <submittedName>
        <fullName evidence="2">Predicted phosphoesterase</fullName>
    </submittedName>
</protein>